<feature type="domain" description="Peptidase S49" evidence="5">
    <location>
        <begin position="94"/>
        <end position="235"/>
    </location>
</feature>
<dbReference type="Gene3D" id="3.90.226.10">
    <property type="entry name" value="2-enoyl-CoA Hydratase, Chain A, domain 1"/>
    <property type="match status" value="1"/>
</dbReference>
<evidence type="ECO:0000259" key="5">
    <source>
        <dbReference type="Pfam" id="PF01343"/>
    </source>
</evidence>
<organism evidence="6 7">
    <name type="scientific">Xanthobacter agilis</name>
    <dbReference type="NCBI Taxonomy" id="47492"/>
    <lineage>
        <taxon>Bacteria</taxon>
        <taxon>Pseudomonadati</taxon>
        <taxon>Pseudomonadota</taxon>
        <taxon>Alphaproteobacteria</taxon>
        <taxon>Hyphomicrobiales</taxon>
        <taxon>Xanthobacteraceae</taxon>
        <taxon>Xanthobacter</taxon>
    </lineage>
</organism>
<sequence>MADALSFLPRRVRALLPQRWRKDAPVVPVVRLSGTIGMSAPFSASLTLAGCAKALEKAFCVKDAPAVALLINSPGGSPVQSHLIFKRIRALAEEREKHVFAFVEDVAASGGYMIACAADEIFADPCSVVGSIGVVSAGFGFDKAIARFGIERRVYTAGEKKVSLDPFRPERPEDVERLDVLLKELHVVFADLVRARRGVTLTADEATLFSGEFWLATQALGLGLLDGLGDVRSTLRARYGEGVELPLMEGPKPFFLRRPGGFSGALAHDAAAGALAAAEARALWARYGL</sequence>
<dbReference type="Pfam" id="PF01343">
    <property type="entry name" value="Peptidase_S49"/>
    <property type="match status" value="1"/>
</dbReference>
<dbReference type="EMBL" id="JAUSVY010000001">
    <property type="protein sequence ID" value="MDQ0503406.1"/>
    <property type="molecule type" value="Genomic_DNA"/>
</dbReference>
<dbReference type="Gene3D" id="6.20.330.10">
    <property type="match status" value="1"/>
</dbReference>
<reference evidence="6 7" key="1">
    <citation type="submission" date="2023-07" db="EMBL/GenBank/DDBJ databases">
        <title>Genomic Encyclopedia of Type Strains, Phase IV (KMG-IV): sequencing the most valuable type-strain genomes for metagenomic binning, comparative biology and taxonomic classification.</title>
        <authorList>
            <person name="Goeker M."/>
        </authorList>
    </citation>
    <scope>NUCLEOTIDE SEQUENCE [LARGE SCALE GENOMIC DNA]</scope>
    <source>
        <strain evidence="6 7">DSM 3770</strain>
    </source>
</reference>
<evidence type="ECO:0000256" key="2">
    <source>
        <dbReference type="ARBA" id="ARBA00022670"/>
    </source>
</evidence>
<dbReference type="InterPro" id="IPR047272">
    <property type="entry name" value="S49_SppA_C"/>
</dbReference>
<evidence type="ECO:0000313" key="7">
    <source>
        <dbReference type="Proteomes" id="UP001241747"/>
    </source>
</evidence>
<keyword evidence="7" id="KW-1185">Reference proteome</keyword>
<gene>
    <name evidence="6" type="ORF">QOZ94_000176</name>
</gene>
<dbReference type="PANTHER" id="PTHR42987:SF8">
    <property type="entry name" value="PROTEINASE"/>
    <property type="match status" value="1"/>
</dbReference>
<dbReference type="SUPFAM" id="SSF52096">
    <property type="entry name" value="ClpP/crotonase"/>
    <property type="match status" value="1"/>
</dbReference>
<evidence type="ECO:0000256" key="4">
    <source>
        <dbReference type="ARBA" id="ARBA00022825"/>
    </source>
</evidence>
<accession>A0ABU0L8C3</accession>
<dbReference type="PANTHER" id="PTHR42987">
    <property type="entry name" value="PEPTIDASE S49"/>
    <property type="match status" value="1"/>
</dbReference>
<keyword evidence="4" id="KW-0720">Serine protease</keyword>
<dbReference type="InterPro" id="IPR029045">
    <property type="entry name" value="ClpP/crotonase-like_dom_sf"/>
</dbReference>
<name>A0ABU0L8C3_XANAG</name>
<keyword evidence="2" id="KW-0645">Protease</keyword>
<comment type="caution">
    <text evidence="6">The sequence shown here is derived from an EMBL/GenBank/DDBJ whole genome shotgun (WGS) entry which is preliminary data.</text>
</comment>
<protein>
    <submittedName>
        <fullName evidence="6">Signal peptide peptidase SppA</fullName>
    </submittedName>
</protein>
<dbReference type="InterPro" id="IPR002142">
    <property type="entry name" value="Peptidase_S49"/>
</dbReference>
<evidence type="ECO:0000256" key="3">
    <source>
        <dbReference type="ARBA" id="ARBA00022801"/>
    </source>
</evidence>
<dbReference type="RefSeq" id="WP_237344269.1">
    <property type="nucleotide sequence ID" value="NZ_JABWGX010000003.1"/>
</dbReference>
<dbReference type="CDD" id="cd07023">
    <property type="entry name" value="S49_Sppa_N_C"/>
    <property type="match status" value="1"/>
</dbReference>
<evidence type="ECO:0000313" key="6">
    <source>
        <dbReference type="EMBL" id="MDQ0503406.1"/>
    </source>
</evidence>
<comment type="similarity">
    <text evidence="1">Belongs to the peptidase S49 family.</text>
</comment>
<dbReference type="Proteomes" id="UP001241747">
    <property type="component" value="Unassembled WGS sequence"/>
</dbReference>
<proteinExistence type="inferred from homology"/>
<evidence type="ECO:0000256" key="1">
    <source>
        <dbReference type="ARBA" id="ARBA00008683"/>
    </source>
</evidence>
<keyword evidence="3" id="KW-0378">Hydrolase</keyword>